<evidence type="ECO:0000256" key="2">
    <source>
        <dbReference type="ARBA" id="ARBA00022801"/>
    </source>
</evidence>
<evidence type="ECO:0000313" key="11">
    <source>
        <dbReference type="EMBL" id="EXJ83077.1"/>
    </source>
</evidence>
<feature type="compositionally biased region" description="Polar residues" evidence="7">
    <location>
        <begin position="122"/>
        <end position="135"/>
    </location>
</feature>
<dbReference type="GO" id="GO:0005509">
    <property type="term" value="F:calcium ion binding"/>
    <property type="evidence" value="ECO:0007669"/>
    <property type="project" value="InterPro"/>
</dbReference>
<dbReference type="PRINTS" id="PR00390">
    <property type="entry name" value="PHPHLIPASEC"/>
</dbReference>
<evidence type="ECO:0000259" key="8">
    <source>
        <dbReference type="PROSITE" id="PS50004"/>
    </source>
</evidence>
<dbReference type="EMBL" id="AMWN01000006">
    <property type="protein sequence ID" value="EXJ83077.1"/>
    <property type="molecule type" value="Genomic_DNA"/>
</dbReference>
<feature type="domain" description="PI-PLC Y-box" evidence="9">
    <location>
        <begin position="758"/>
        <end position="876"/>
    </location>
</feature>
<dbReference type="SUPFAM" id="SSF50729">
    <property type="entry name" value="PH domain-like"/>
    <property type="match status" value="1"/>
</dbReference>
<feature type="domain" description="C2" evidence="8">
    <location>
        <begin position="878"/>
        <end position="1034"/>
    </location>
</feature>
<feature type="region of interest" description="Disordered" evidence="7">
    <location>
        <begin position="76"/>
        <end position="178"/>
    </location>
</feature>
<keyword evidence="4 6" id="KW-0443">Lipid metabolism</keyword>
<feature type="compositionally biased region" description="Polar residues" evidence="7">
    <location>
        <begin position="96"/>
        <end position="113"/>
    </location>
</feature>
<comment type="catalytic activity">
    <reaction evidence="6">
        <text>a 1,2-diacyl-sn-glycero-3-phospho-(1D-myo-inositol-4,5-bisphosphate) + H2O = 1D-myo-inositol 1,4,5-trisphosphate + a 1,2-diacyl-sn-glycerol + H(+)</text>
        <dbReference type="Rhea" id="RHEA:33179"/>
        <dbReference type="ChEBI" id="CHEBI:15377"/>
        <dbReference type="ChEBI" id="CHEBI:15378"/>
        <dbReference type="ChEBI" id="CHEBI:17815"/>
        <dbReference type="ChEBI" id="CHEBI:58456"/>
        <dbReference type="ChEBI" id="CHEBI:203600"/>
        <dbReference type="EC" id="3.1.4.11"/>
    </reaction>
</comment>
<dbReference type="Pfam" id="PF00387">
    <property type="entry name" value="PI-PLC-Y"/>
    <property type="match status" value="1"/>
</dbReference>
<dbReference type="CDD" id="cd16207">
    <property type="entry name" value="EFh_ScPlc1p_like"/>
    <property type="match status" value="1"/>
</dbReference>
<dbReference type="SMART" id="SM00149">
    <property type="entry name" value="PLCYc"/>
    <property type="match status" value="1"/>
</dbReference>
<dbReference type="SMART" id="SM00239">
    <property type="entry name" value="C2"/>
    <property type="match status" value="1"/>
</dbReference>
<dbReference type="Pfam" id="PF00388">
    <property type="entry name" value="PI-PLC-X"/>
    <property type="match status" value="1"/>
</dbReference>
<dbReference type="Gene3D" id="1.10.238.10">
    <property type="entry name" value="EF-hand"/>
    <property type="match status" value="1"/>
</dbReference>
<evidence type="ECO:0000256" key="7">
    <source>
        <dbReference type="SAM" id="MobiDB-lite"/>
    </source>
</evidence>
<dbReference type="eggNOG" id="KOG0169">
    <property type="taxonomic scope" value="Eukaryota"/>
</dbReference>
<dbReference type="OrthoDB" id="269822at2759"/>
<dbReference type="InterPro" id="IPR001192">
    <property type="entry name" value="PI-PLC_fam"/>
</dbReference>
<dbReference type="Proteomes" id="UP000019484">
    <property type="component" value="Unassembled WGS sequence"/>
</dbReference>
<dbReference type="PROSITE" id="PS50007">
    <property type="entry name" value="PIPLC_X_DOMAIN"/>
    <property type="match status" value="1"/>
</dbReference>
<dbReference type="PANTHER" id="PTHR10336">
    <property type="entry name" value="PHOSPHOINOSITIDE-SPECIFIC PHOSPHOLIPASE C FAMILY PROTEIN"/>
    <property type="match status" value="1"/>
</dbReference>
<dbReference type="InterPro" id="IPR000008">
    <property type="entry name" value="C2_dom"/>
</dbReference>
<protein>
    <recommendedName>
        <fullName evidence="1 6">Phosphoinositide phospholipase C</fullName>
        <ecNumber evidence="1 6">3.1.4.11</ecNumber>
    </recommendedName>
</protein>
<gene>
    <name evidence="11" type="ORF">A1O1_06695</name>
</gene>
<feature type="compositionally biased region" description="Basic and acidic residues" evidence="7">
    <location>
        <begin position="1083"/>
        <end position="1101"/>
    </location>
</feature>
<dbReference type="PROSITE" id="PS50008">
    <property type="entry name" value="PIPLC_Y_DOMAIN"/>
    <property type="match status" value="1"/>
</dbReference>
<dbReference type="HOGENOM" id="CLU_002738_1_0_1"/>
<feature type="region of interest" description="Disordered" evidence="7">
    <location>
        <begin position="1"/>
        <end position="36"/>
    </location>
</feature>
<evidence type="ECO:0000259" key="9">
    <source>
        <dbReference type="PROSITE" id="PS50008"/>
    </source>
</evidence>
<evidence type="ECO:0000313" key="12">
    <source>
        <dbReference type="Proteomes" id="UP000019484"/>
    </source>
</evidence>
<dbReference type="Gene3D" id="2.30.29.30">
    <property type="entry name" value="Pleckstrin-homology domain (PH domain)/Phosphotyrosine-binding domain (PTB)"/>
    <property type="match status" value="1"/>
</dbReference>
<dbReference type="CDD" id="cd00275">
    <property type="entry name" value="C2_PLC_like"/>
    <property type="match status" value="1"/>
</dbReference>
<dbReference type="GeneID" id="19161562"/>
<comment type="caution">
    <text evidence="11">The sequence shown here is derived from an EMBL/GenBank/DDBJ whole genome shotgun (WGS) entry which is preliminary data.</text>
</comment>
<feature type="region of interest" description="Disordered" evidence="7">
    <location>
        <begin position="665"/>
        <end position="752"/>
    </location>
</feature>
<feature type="compositionally biased region" description="Polar residues" evidence="7">
    <location>
        <begin position="1"/>
        <end position="13"/>
    </location>
</feature>
<dbReference type="GO" id="GO:0004435">
    <property type="term" value="F:phosphatidylinositol-4,5-bisphosphate phospholipase C activity"/>
    <property type="evidence" value="ECO:0007669"/>
    <property type="project" value="UniProtKB-EC"/>
</dbReference>
<feature type="region of interest" description="Disordered" evidence="7">
    <location>
        <begin position="1080"/>
        <end position="1102"/>
    </location>
</feature>
<dbReference type="SUPFAM" id="SSF49562">
    <property type="entry name" value="C2 domain (Calcium/lipid-binding domain, CaLB)"/>
    <property type="match status" value="1"/>
</dbReference>
<dbReference type="InterPro" id="IPR011993">
    <property type="entry name" value="PH-like_dom_sf"/>
</dbReference>
<feature type="compositionally biased region" description="Polar residues" evidence="7">
    <location>
        <begin position="76"/>
        <end position="85"/>
    </location>
</feature>
<keyword evidence="3 6" id="KW-0442">Lipid degradation</keyword>
<dbReference type="SMART" id="SM00148">
    <property type="entry name" value="PLCXc"/>
    <property type="match status" value="1"/>
</dbReference>
<evidence type="ECO:0000256" key="4">
    <source>
        <dbReference type="ARBA" id="ARBA00023098"/>
    </source>
</evidence>
<dbReference type="InterPro" id="IPR000909">
    <property type="entry name" value="PLipase_C_PInositol-sp_X_dom"/>
</dbReference>
<dbReference type="EC" id="3.1.4.11" evidence="1 6"/>
<feature type="compositionally biased region" description="Low complexity" evidence="7">
    <location>
        <begin position="15"/>
        <end position="25"/>
    </location>
</feature>
<dbReference type="PROSITE" id="PS50004">
    <property type="entry name" value="C2"/>
    <property type="match status" value="1"/>
</dbReference>
<reference evidence="11 12" key="1">
    <citation type="submission" date="2013-03" db="EMBL/GenBank/DDBJ databases">
        <title>The Genome Sequence of Capronia coronata CBS 617.96.</title>
        <authorList>
            <consortium name="The Broad Institute Genomics Platform"/>
            <person name="Cuomo C."/>
            <person name="de Hoog S."/>
            <person name="Gorbushina A."/>
            <person name="Walker B."/>
            <person name="Young S.K."/>
            <person name="Zeng Q."/>
            <person name="Gargeya S."/>
            <person name="Fitzgerald M."/>
            <person name="Haas B."/>
            <person name="Abouelleil A."/>
            <person name="Allen A.W."/>
            <person name="Alvarado L."/>
            <person name="Arachchi H.M."/>
            <person name="Berlin A.M."/>
            <person name="Chapman S.B."/>
            <person name="Gainer-Dewar J."/>
            <person name="Goldberg J."/>
            <person name="Griggs A."/>
            <person name="Gujja S."/>
            <person name="Hansen M."/>
            <person name="Howarth C."/>
            <person name="Imamovic A."/>
            <person name="Ireland A."/>
            <person name="Larimer J."/>
            <person name="McCowan C."/>
            <person name="Murphy C."/>
            <person name="Pearson M."/>
            <person name="Poon T.W."/>
            <person name="Priest M."/>
            <person name="Roberts A."/>
            <person name="Saif S."/>
            <person name="Shea T."/>
            <person name="Sisk P."/>
            <person name="Sykes S."/>
            <person name="Wortman J."/>
            <person name="Nusbaum C."/>
            <person name="Birren B."/>
        </authorList>
    </citation>
    <scope>NUCLEOTIDE SEQUENCE [LARGE SCALE GENOMIC DNA]</scope>
    <source>
        <strain evidence="11 12">CBS 617.96</strain>
    </source>
</reference>
<dbReference type="SUPFAM" id="SSF51695">
    <property type="entry name" value="PLC-like phosphodiesterases"/>
    <property type="match status" value="1"/>
</dbReference>
<dbReference type="InterPro" id="IPR002048">
    <property type="entry name" value="EF_hand_dom"/>
</dbReference>
<feature type="domain" description="EF-hand" evidence="10">
    <location>
        <begin position="386"/>
        <end position="421"/>
    </location>
</feature>
<keyword evidence="2 6" id="KW-0378">Hydrolase</keyword>
<dbReference type="InterPro" id="IPR017946">
    <property type="entry name" value="PLC-like_Pdiesterase_TIM-brl"/>
</dbReference>
<keyword evidence="12" id="KW-1185">Reference proteome</keyword>
<dbReference type="CDD" id="cd08598">
    <property type="entry name" value="PI-PLC1c_yeast"/>
    <property type="match status" value="1"/>
</dbReference>
<dbReference type="PROSITE" id="PS50222">
    <property type="entry name" value="EF_HAND_2"/>
    <property type="match status" value="1"/>
</dbReference>
<sequence length="1118" mass="124858">MISASASPSTRALQSRDSSPSPRQRPLARMSSIQRVNTTIPQAVSVTPASANSASSMSVFPSPYITSLQSSPLVHQTVNQSSQLGNPAPFELPESIVSTSHASPPPRESSTGAKSVGLMRKLSQSAKDGVSSTRQILRRKASSSAQNRRDESTGPITRRRSDSKTAVSNPALESPSFDTLPLELQSGLGLYDTMSISSEPTTFLETSPEGQAPCVPERMVAGCLLTKITKNKKQEKLFFLDVEGSRVSWKGAVTTKTFHIDNIKSIRIGEEAASYQQELRGEAVDPDLCFTINYTPSDSSKSVKTLHLVAHTHVDFKLWVDTLESLSKHREELMTSMVGFTERESVMRAHWASEMAKRPTRQDIAKSDGLDLPAIQSLCRKLHIHAPERELQEHFNSADVDRSGLLSYDQFKGFLRRLRERVDIKNIFNSLKDPDSKGLTRSQFVSFLEKVQGVNLTRLSDPSVWEEKINHLVETSFSSDPSLFGLIDSNAFASFIMSKDCHIYALPEEPKPVFDRPLNEYFISSSHNTYLTGWQVGGTSSAEAYITALRHGCRCIEIDCWNGQDGNPRVTHGRTRTTAVLFSDCINAIQRCAFDVSPYPLIISLEVHCDPDQQAKMVQTMMDVFGDRLLLHPLPGSTTKLPSPEQLKHKILIKVKSTELHADLEASHPGGFGQRDRSASSPHRGFLPSTTYSAPSSTSVSSPALITPPETIYSPTDRSVTATSASSGDDESDVPAGSLSPTDNHRRPPKLSKVGSYLSELGVYMKGYTLREAKDLKFQQYNHIFSLNENRAMELCHSAEDKALFEDHNLNYMCRVYPKNLRFQSSNFDPNTFWRRGVQMVALNWQTFDAHMQMNQAMFAAGTDAYGYVLKPDYLRKPRTKPGDFEHRVKLPRYKTKFSVQIISAQQLPRAANMSKDTPLNPFIEVQMFSAEDRARGIANGRGGKETYSNGYHGIGSPYRRQTQIRFGNGYNPQFGETIELSLETKYPELVFVRFIVFNSDDGRPNGKGVRQLAAFTAKLDSLQKGYRHLPLYNGYGEEFIFSTLFCKIVKQAPKLMPWSLQDVNERSSRANMFRGILSRGLSGDRSRDRGSNSSVEEQRTARQAKLNIEIEERVARR</sequence>
<dbReference type="PANTHER" id="PTHR10336:SF36">
    <property type="entry name" value="1-PHOSPHATIDYLINOSITOL 4,5-BISPHOSPHATE PHOSPHODIESTERASE BETA-4"/>
    <property type="match status" value="1"/>
</dbReference>
<organism evidence="11 12">
    <name type="scientific">Capronia coronata CBS 617.96</name>
    <dbReference type="NCBI Taxonomy" id="1182541"/>
    <lineage>
        <taxon>Eukaryota</taxon>
        <taxon>Fungi</taxon>
        <taxon>Dikarya</taxon>
        <taxon>Ascomycota</taxon>
        <taxon>Pezizomycotina</taxon>
        <taxon>Eurotiomycetes</taxon>
        <taxon>Chaetothyriomycetidae</taxon>
        <taxon>Chaetothyriales</taxon>
        <taxon>Herpotrichiellaceae</taxon>
        <taxon>Capronia</taxon>
    </lineage>
</organism>
<dbReference type="CDD" id="cd13360">
    <property type="entry name" value="PH_PLC_fungal"/>
    <property type="match status" value="1"/>
</dbReference>
<dbReference type="Gene3D" id="2.60.40.150">
    <property type="entry name" value="C2 domain"/>
    <property type="match status" value="1"/>
</dbReference>
<feature type="compositionally biased region" description="Low complexity" evidence="7">
    <location>
        <begin position="688"/>
        <end position="703"/>
    </location>
</feature>
<dbReference type="SUPFAM" id="SSF47473">
    <property type="entry name" value="EF-hand"/>
    <property type="match status" value="1"/>
</dbReference>
<dbReference type="STRING" id="1182541.W9XR95"/>
<dbReference type="GO" id="GO:0016042">
    <property type="term" value="P:lipid catabolic process"/>
    <property type="evidence" value="ECO:0007669"/>
    <property type="project" value="UniProtKB-KW"/>
</dbReference>
<evidence type="ECO:0000256" key="1">
    <source>
        <dbReference type="ARBA" id="ARBA00012368"/>
    </source>
</evidence>
<evidence type="ECO:0000256" key="5">
    <source>
        <dbReference type="ARBA" id="ARBA00023224"/>
    </source>
</evidence>
<evidence type="ECO:0000256" key="3">
    <source>
        <dbReference type="ARBA" id="ARBA00022963"/>
    </source>
</evidence>
<accession>W9XR95</accession>
<name>W9XR95_9EURO</name>
<dbReference type="Gene3D" id="3.20.20.190">
    <property type="entry name" value="Phosphatidylinositol (PI) phosphodiesterase"/>
    <property type="match status" value="2"/>
</dbReference>
<keyword evidence="5" id="KW-0807">Transducer</keyword>
<dbReference type="GO" id="GO:0051209">
    <property type="term" value="P:release of sequestered calcium ion into cytosol"/>
    <property type="evidence" value="ECO:0007669"/>
    <property type="project" value="TreeGrafter"/>
</dbReference>
<proteinExistence type="predicted"/>
<dbReference type="SMART" id="SM00054">
    <property type="entry name" value="EFh"/>
    <property type="match status" value="1"/>
</dbReference>
<dbReference type="AlphaFoldDB" id="W9XR95"/>
<evidence type="ECO:0000256" key="6">
    <source>
        <dbReference type="RuleBase" id="RU361133"/>
    </source>
</evidence>
<dbReference type="InterPro" id="IPR037755">
    <property type="entry name" value="Plc1_PH"/>
</dbReference>
<dbReference type="GO" id="GO:0048015">
    <property type="term" value="P:phosphatidylinositol-mediated signaling"/>
    <property type="evidence" value="ECO:0007669"/>
    <property type="project" value="TreeGrafter"/>
</dbReference>
<dbReference type="RefSeq" id="XP_007725763.1">
    <property type="nucleotide sequence ID" value="XM_007727573.1"/>
</dbReference>
<feature type="compositionally biased region" description="Polar residues" evidence="7">
    <location>
        <begin position="713"/>
        <end position="727"/>
    </location>
</feature>
<dbReference type="InterPro" id="IPR011992">
    <property type="entry name" value="EF-hand-dom_pair"/>
</dbReference>
<dbReference type="InterPro" id="IPR001711">
    <property type="entry name" value="PLipase_C_Pinositol-sp_Y"/>
</dbReference>
<dbReference type="InterPro" id="IPR035892">
    <property type="entry name" value="C2_domain_sf"/>
</dbReference>
<evidence type="ECO:0000259" key="10">
    <source>
        <dbReference type="PROSITE" id="PS50222"/>
    </source>
</evidence>